<sequence length="830" mass="93458">MNEWKQTGSGGSGSTRPLKRATLEMSLKPFKSLEQAAIEEVCTEALRQWQPLIGMAESASMLLWVSDGSEILTWNGQQEDEFEWARYIGFANEEMFSHVKDKSDPHIARLYVDQPVRFTYGDLRRVVETFKRIAAEKFHIRLEVGVPFDAGPEFAYSDFKYKDHPEINRAELGGSFVSLKADYTVVCSWSKLKGDGIAYAAYPEGIPEGTPFGEFLGRQCASFLPALGFDYIWFSNGFALSYFPWTYLGANYNGEDLPLADYKELSSKVMSFWDLFKQACPGVRTEVRGTNYGTGMDLAKDYIPLLDLYDKKYLEFPPPNSPWGALNYDFGLELTGYMSRIAELPGDTYPYRFYVNDPWFWQNPWWDYYDHEPHDIYGPLAVGRINVDGAIDMPGIVEILTIDTEKGELWGDGPAEVIPHIQKAFREAPDEPGLVTWLYPFRELHEAVRGDNEASGRVFFHDWFIRCAINHGFPLNTVLGTDTFRAMSAEARRKLSDTILCVSTLWLDDESIAELTELVRGGGKVLLYGDVRQPALLELLNLQTAAGAGLEGDFALQLTFAEDDVYGDPGERKLRHRADIGDGSLGVALRRQDDAATRVGAVAVQNGDERVFALSRSLPEWQGGRIGWVRGSLPFVKAGVTHLPVRQDHEWMDTSLLLRYMLQDFGILLGQAKQDPDAQSALTFVSRHRNGFVLTGCKQDSSVQLKLRFPEGVPLFPGQTIVLGEGQAEIYALDRTFREECRIFVNQRERSRVSCRENQPTPSKMKSMVRTLSISNLLNAEVTVYPPLEMLASGAVEIKQGDGRLLEWRCAQEGNRLQLTGITGTIHVSW</sequence>
<accession>A0A430JH88</accession>
<evidence type="ECO:0000313" key="2">
    <source>
        <dbReference type="Proteomes" id="UP000276128"/>
    </source>
</evidence>
<proteinExistence type="predicted"/>
<organism evidence="1 2">
    <name type="scientific">Paenibacillus whitsoniae</name>
    <dbReference type="NCBI Taxonomy" id="2496558"/>
    <lineage>
        <taxon>Bacteria</taxon>
        <taxon>Bacillati</taxon>
        <taxon>Bacillota</taxon>
        <taxon>Bacilli</taxon>
        <taxon>Bacillales</taxon>
        <taxon>Paenibacillaceae</taxon>
        <taxon>Paenibacillus</taxon>
    </lineage>
</organism>
<evidence type="ECO:0008006" key="3">
    <source>
        <dbReference type="Google" id="ProtNLM"/>
    </source>
</evidence>
<name>A0A430JH88_9BACL</name>
<protein>
    <recommendedName>
        <fullName evidence="3">Beta-galactosidase</fullName>
    </recommendedName>
</protein>
<dbReference type="EMBL" id="RXHU01000018">
    <property type="protein sequence ID" value="RTE10393.1"/>
    <property type="molecule type" value="Genomic_DNA"/>
</dbReference>
<keyword evidence="2" id="KW-1185">Reference proteome</keyword>
<dbReference type="AlphaFoldDB" id="A0A430JH88"/>
<dbReference type="RefSeq" id="WP_126140475.1">
    <property type="nucleotide sequence ID" value="NZ_RXHU01000018.1"/>
</dbReference>
<dbReference type="OrthoDB" id="2482871at2"/>
<dbReference type="Proteomes" id="UP000276128">
    <property type="component" value="Unassembled WGS sequence"/>
</dbReference>
<evidence type="ECO:0000313" key="1">
    <source>
        <dbReference type="EMBL" id="RTE10393.1"/>
    </source>
</evidence>
<reference evidence="1 2" key="1">
    <citation type="submission" date="2018-12" db="EMBL/GenBank/DDBJ databases">
        <title>Bacillus ochoae sp. nov., Paenibacillus whitsoniae sp. nov., Paenibacillus spiritus sp. nov. Isolated from the Mars Exploration Rover during spacecraft assembly.</title>
        <authorList>
            <person name="Seuylemezian A."/>
            <person name="Vaishampayan P."/>
        </authorList>
    </citation>
    <scope>NUCLEOTIDE SEQUENCE [LARGE SCALE GENOMIC DNA]</scope>
    <source>
        <strain evidence="1 2">MER 54</strain>
    </source>
</reference>
<gene>
    <name evidence="1" type="ORF">EJQ19_06920</name>
</gene>
<comment type="caution">
    <text evidence="1">The sequence shown here is derived from an EMBL/GenBank/DDBJ whole genome shotgun (WGS) entry which is preliminary data.</text>
</comment>